<keyword evidence="3" id="KW-1185">Reference proteome</keyword>
<gene>
    <name evidence="2" type="ORF">FW778_08725</name>
</gene>
<organism evidence="2 3">
    <name type="scientific">Ginsengibacter hankyongi</name>
    <dbReference type="NCBI Taxonomy" id="2607284"/>
    <lineage>
        <taxon>Bacteria</taxon>
        <taxon>Pseudomonadati</taxon>
        <taxon>Bacteroidota</taxon>
        <taxon>Chitinophagia</taxon>
        <taxon>Chitinophagales</taxon>
        <taxon>Chitinophagaceae</taxon>
        <taxon>Ginsengibacter</taxon>
    </lineage>
</organism>
<dbReference type="Gene3D" id="3.90.75.20">
    <property type="match status" value="1"/>
</dbReference>
<proteinExistence type="predicted"/>
<evidence type="ECO:0000313" key="3">
    <source>
        <dbReference type="Proteomes" id="UP000326903"/>
    </source>
</evidence>
<dbReference type="RefSeq" id="WP_150414214.1">
    <property type="nucleotide sequence ID" value="NZ_VYQF01000001.1"/>
</dbReference>
<dbReference type="SUPFAM" id="SSF54060">
    <property type="entry name" value="His-Me finger endonucleases"/>
    <property type="match status" value="1"/>
</dbReference>
<dbReference type="AlphaFoldDB" id="A0A5J5ILX1"/>
<accession>A0A5J5ILX1</accession>
<name>A0A5J5ILX1_9BACT</name>
<dbReference type="EMBL" id="VYQF01000001">
    <property type="protein sequence ID" value="KAA9042085.1"/>
    <property type="molecule type" value="Genomic_DNA"/>
</dbReference>
<sequence>MIKKINGEQWKQLQFKGWKILRKKYAISSHGRAASYYEDIHKDGKLLEGSLTSGYKTLNLHIDGSNGTIYFHREVAKFFTKKSSPKDKFVIHLNHNKTDNNAKNLKWASQKDVSAHQQKSPEKIAYKKVQHSRTQGLKLNLTQVKAIKAFIDNPRRKLTYKQIADKYKVSEMTIYRIKSGENWSNVK</sequence>
<evidence type="ECO:0000313" key="2">
    <source>
        <dbReference type="EMBL" id="KAA9042085.1"/>
    </source>
</evidence>
<reference evidence="2 3" key="1">
    <citation type="submission" date="2019-09" db="EMBL/GenBank/DDBJ databases">
        <title>Draft genome sequence of Ginsengibacter sp. BR5-29.</title>
        <authorList>
            <person name="Im W.-T."/>
        </authorList>
    </citation>
    <scope>NUCLEOTIDE SEQUENCE [LARGE SCALE GENOMIC DNA]</scope>
    <source>
        <strain evidence="2 3">BR5-29</strain>
    </source>
</reference>
<dbReference type="InterPro" id="IPR044925">
    <property type="entry name" value="His-Me_finger_sf"/>
</dbReference>
<dbReference type="Pfam" id="PF13392">
    <property type="entry name" value="HNH_3"/>
    <property type="match status" value="1"/>
</dbReference>
<comment type="caution">
    <text evidence="2">The sequence shown here is derived from an EMBL/GenBank/DDBJ whole genome shotgun (WGS) entry which is preliminary data.</text>
</comment>
<dbReference type="Proteomes" id="UP000326903">
    <property type="component" value="Unassembled WGS sequence"/>
</dbReference>
<dbReference type="InterPro" id="IPR003615">
    <property type="entry name" value="HNH_nuc"/>
</dbReference>
<evidence type="ECO:0000259" key="1">
    <source>
        <dbReference type="Pfam" id="PF13392"/>
    </source>
</evidence>
<feature type="domain" description="HNH nuclease" evidence="1">
    <location>
        <begin position="70"/>
        <end position="113"/>
    </location>
</feature>
<protein>
    <recommendedName>
        <fullName evidence="1">HNH nuclease domain-containing protein</fullName>
    </recommendedName>
</protein>